<feature type="region of interest" description="Disordered" evidence="2">
    <location>
        <begin position="85"/>
        <end position="126"/>
    </location>
</feature>
<protein>
    <recommendedName>
        <fullName evidence="6">Tetratricopeptide repeat protein</fullName>
    </recommendedName>
</protein>
<proteinExistence type="predicted"/>
<accession>A0A918DU27</accession>
<keyword evidence="3" id="KW-0732">Signal</keyword>
<keyword evidence="1" id="KW-0802">TPR repeat</keyword>
<reference evidence="4 5" key="1">
    <citation type="journal article" date="2014" name="Int. J. Syst. Evol. Microbiol.">
        <title>Complete genome sequence of Corynebacterium casei LMG S-19264T (=DSM 44701T), isolated from a smear-ripened cheese.</title>
        <authorList>
            <consortium name="US DOE Joint Genome Institute (JGI-PGF)"/>
            <person name="Walter F."/>
            <person name="Albersmeier A."/>
            <person name="Kalinowski J."/>
            <person name="Ruckert C."/>
        </authorList>
    </citation>
    <scope>NUCLEOTIDE SEQUENCE [LARGE SCALE GENOMIC DNA]</scope>
    <source>
        <strain evidence="4 5">CGMCC 1.7286</strain>
    </source>
</reference>
<evidence type="ECO:0008006" key="6">
    <source>
        <dbReference type="Google" id="ProtNLM"/>
    </source>
</evidence>
<dbReference type="PROSITE" id="PS50293">
    <property type="entry name" value="TPR_REGION"/>
    <property type="match status" value="1"/>
</dbReference>
<dbReference type="Pfam" id="PF14559">
    <property type="entry name" value="TPR_19"/>
    <property type="match status" value="1"/>
</dbReference>
<dbReference type="SMART" id="SM00028">
    <property type="entry name" value="TPR"/>
    <property type="match status" value="1"/>
</dbReference>
<dbReference type="InterPro" id="IPR011990">
    <property type="entry name" value="TPR-like_helical_dom_sf"/>
</dbReference>
<dbReference type="Proteomes" id="UP000599578">
    <property type="component" value="Unassembled WGS sequence"/>
</dbReference>
<evidence type="ECO:0000256" key="3">
    <source>
        <dbReference type="SAM" id="SignalP"/>
    </source>
</evidence>
<dbReference type="Gene3D" id="1.25.40.10">
    <property type="entry name" value="Tetratricopeptide repeat domain"/>
    <property type="match status" value="1"/>
</dbReference>
<evidence type="ECO:0000313" key="5">
    <source>
        <dbReference type="Proteomes" id="UP000599578"/>
    </source>
</evidence>
<dbReference type="SUPFAM" id="SSF48452">
    <property type="entry name" value="TPR-like"/>
    <property type="match status" value="1"/>
</dbReference>
<evidence type="ECO:0000256" key="1">
    <source>
        <dbReference type="PROSITE-ProRule" id="PRU00339"/>
    </source>
</evidence>
<evidence type="ECO:0000313" key="4">
    <source>
        <dbReference type="EMBL" id="GGO82335.1"/>
    </source>
</evidence>
<evidence type="ECO:0000256" key="2">
    <source>
        <dbReference type="SAM" id="MobiDB-lite"/>
    </source>
</evidence>
<dbReference type="PROSITE" id="PS51257">
    <property type="entry name" value="PROKAR_LIPOPROTEIN"/>
    <property type="match status" value="1"/>
</dbReference>
<dbReference type="PROSITE" id="PS50005">
    <property type="entry name" value="TPR"/>
    <property type="match status" value="1"/>
</dbReference>
<feature type="repeat" description="TPR" evidence="1">
    <location>
        <begin position="163"/>
        <end position="196"/>
    </location>
</feature>
<feature type="region of interest" description="Disordered" evidence="2">
    <location>
        <begin position="23"/>
        <end position="64"/>
    </location>
</feature>
<sequence>MLTAVRSSLSILLALTLAACSSDARRDEVPAPQSPYCLRGGSDDVYSCDEASREPLDSTGQQPDYARADLDARLAEIKSWLRSEKAALQSQPGNGDESDVRLPPPTPEPAPATEKVAPPLPSLLPDTPYREALAKAAELERRGYPEHARQLLRQLSQQYPRRPEAYNNLGVMLAANGQYSEAIEQLQLALATHPHYARIHENLRDLYGAIADSTYTDAMGMRRRRAPPQLQTLDAAQDAGDDDSIAARVGAQIELWAEAPGYTPEQQASLYLPGYRPDDETSHRLWLESLAQDDRTFRLQEYELAIMSPDWIEVRVSATRPGSDKPEQHVLTLVRNGSRWLISSER</sequence>
<feature type="chain" id="PRO_5037041781" description="Tetratricopeptide repeat protein" evidence="3">
    <location>
        <begin position="25"/>
        <end position="346"/>
    </location>
</feature>
<dbReference type="InterPro" id="IPR019734">
    <property type="entry name" value="TPR_rpt"/>
</dbReference>
<keyword evidence="5" id="KW-1185">Reference proteome</keyword>
<gene>
    <name evidence="4" type="ORF">GCM10011348_23490</name>
</gene>
<dbReference type="EMBL" id="BMLT01000005">
    <property type="protein sequence ID" value="GGO82335.1"/>
    <property type="molecule type" value="Genomic_DNA"/>
</dbReference>
<name>A0A918DU27_9GAMM</name>
<organism evidence="4 5">
    <name type="scientific">Marinobacterium nitratireducens</name>
    <dbReference type="NCBI Taxonomy" id="518897"/>
    <lineage>
        <taxon>Bacteria</taxon>
        <taxon>Pseudomonadati</taxon>
        <taxon>Pseudomonadota</taxon>
        <taxon>Gammaproteobacteria</taxon>
        <taxon>Oceanospirillales</taxon>
        <taxon>Oceanospirillaceae</taxon>
        <taxon>Marinobacterium</taxon>
    </lineage>
</organism>
<dbReference type="RefSeq" id="WP_188860787.1">
    <property type="nucleotide sequence ID" value="NZ_BMLT01000005.1"/>
</dbReference>
<feature type="signal peptide" evidence="3">
    <location>
        <begin position="1"/>
        <end position="24"/>
    </location>
</feature>
<comment type="caution">
    <text evidence="4">The sequence shown here is derived from an EMBL/GenBank/DDBJ whole genome shotgun (WGS) entry which is preliminary data.</text>
</comment>
<dbReference type="AlphaFoldDB" id="A0A918DU27"/>